<dbReference type="InterPro" id="IPR001810">
    <property type="entry name" value="F-box_dom"/>
</dbReference>
<name>A0A8H3FC86_9LECA</name>
<accession>A0A8H3FC86</accession>
<evidence type="ECO:0000256" key="1">
    <source>
        <dbReference type="SAM" id="MobiDB-lite"/>
    </source>
</evidence>
<dbReference type="AlphaFoldDB" id="A0A8H3FC86"/>
<protein>
    <recommendedName>
        <fullName evidence="2">F-box domain-containing protein</fullName>
    </recommendedName>
</protein>
<keyword evidence="4" id="KW-1185">Reference proteome</keyword>
<reference evidence="3" key="1">
    <citation type="submission" date="2021-03" db="EMBL/GenBank/DDBJ databases">
        <authorList>
            <person name="Tagirdzhanova G."/>
        </authorList>
    </citation>
    <scope>NUCLEOTIDE SEQUENCE</scope>
</reference>
<gene>
    <name evidence="3" type="ORF">HETSPECPRED_005293</name>
</gene>
<evidence type="ECO:0000313" key="4">
    <source>
        <dbReference type="Proteomes" id="UP000664521"/>
    </source>
</evidence>
<dbReference type="Pfam" id="PF12937">
    <property type="entry name" value="F-box-like"/>
    <property type="match status" value="1"/>
</dbReference>
<evidence type="ECO:0000259" key="2">
    <source>
        <dbReference type="Pfam" id="PF12937"/>
    </source>
</evidence>
<dbReference type="InterPro" id="IPR036047">
    <property type="entry name" value="F-box-like_dom_sf"/>
</dbReference>
<dbReference type="Gene3D" id="3.80.10.10">
    <property type="entry name" value="Ribonuclease Inhibitor"/>
    <property type="match status" value="1"/>
</dbReference>
<organism evidence="3 4">
    <name type="scientific">Heterodermia speciosa</name>
    <dbReference type="NCBI Taxonomy" id="116794"/>
    <lineage>
        <taxon>Eukaryota</taxon>
        <taxon>Fungi</taxon>
        <taxon>Dikarya</taxon>
        <taxon>Ascomycota</taxon>
        <taxon>Pezizomycotina</taxon>
        <taxon>Lecanoromycetes</taxon>
        <taxon>OSLEUM clade</taxon>
        <taxon>Lecanoromycetidae</taxon>
        <taxon>Caliciales</taxon>
        <taxon>Physciaceae</taxon>
        <taxon>Heterodermia</taxon>
    </lineage>
</organism>
<dbReference type="SUPFAM" id="SSF81383">
    <property type="entry name" value="F-box domain"/>
    <property type="match status" value="1"/>
</dbReference>
<dbReference type="SUPFAM" id="SSF52047">
    <property type="entry name" value="RNI-like"/>
    <property type="match status" value="1"/>
</dbReference>
<dbReference type="Proteomes" id="UP000664521">
    <property type="component" value="Unassembled WGS sequence"/>
</dbReference>
<feature type="domain" description="F-box" evidence="2">
    <location>
        <begin position="24"/>
        <end position="51"/>
    </location>
</feature>
<dbReference type="OrthoDB" id="408631at2759"/>
<comment type="caution">
    <text evidence="3">The sequence shown here is derived from an EMBL/GenBank/DDBJ whole genome shotgun (WGS) entry which is preliminary data.</text>
</comment>
<dbReference type="Gene3D" id="1.20.1280.50">
    <property type="match status" value="1"/>
</dbReference>
<evidence type="ECO:0000313" key="3">
    <source>
        <dbReference type="EMBL" id="CAF9923321.1"/>
    </source>
</evidence>
<dbReference type="InterPro" id="IPR032675">
    <property type="entry name" value="LRR_dom_sf"/>
</dbReference>
<dbReference type="EMBL" id="CAJPDS010000033">
    <property type="protein sequence ID" value="CAF9923321.1"/>
    <property type="molecule type" value="Genomic_DNA"/>
</dbReference>
<proteinExistence type="predicted"/>
<feature type="region of interest" description="Disordered" evidence="1">
    <location>
        <begin position="659"/>
        <end position="692"/>
    </location>
</feature>
<sequence>MEEFPPSYQAANQALTEYWSIISQYIPSSDLCSASRVCRSWHAVFAPILWGNPAGHWGIENDHVYVALTRFKRTLRWARLPVRQLTHTLHLPPAQAEIYDGPHAGWLRDVLEALPNLQSLIVSRLPFFDHQALLALRSYGNGRRLSSDEGGPDFALRLLIAAQCENMTSSSLGEALKHFSSLAYVDLSNNVSARDPSVLSQLQYMSYLQVLRLRNCQLRDPDMEVLAASIGLRVRSLDVRGNWLTDASVRTLLQHCFDVTEGSNRSLGSRPRASSGAAIEDWADWPSGIARPDAKILDEFRDESLNKRFVRRLTAGIVTRLPSQDLHHAGITHLYIADNHLSVEGVASLIRSKQLYVLDVGCFDTSKVLNQPRVLSSSSPPTSRGHRIFLPGAEKLAPVLEEYGKNLTYLRLHHSVVTKTALIKDENTSSKATELEGESHRQELDSAIRTFELAIDDPAPRYELPGDAVHIVLSPAVGNKPTLDETDQAPIVRHGSTFAPEVVEAVTNEHEPQVLTTTGLETVAQAVNVIGTYEPRDYAMFETAIQGKDKAVNVVVNIQKKRDDLRSQQDEKPHGLLPGVLPQLRTIVLTGVPCNDRSGVVDFLVGFIRACASESAIAELQAGLDTAALKVSRGPHPRLIKRGARDIFGLQRIILEMDPSSSTSLGPNSPRTPITPQRSFRTRSSTEDADSEALWSAQENDFSFFDDDEECGLPSKENLHFPLSTLSEKVVIPADDDALSPLPTLQNPPTTDSGTDVVQELARFRKDRKAAHESALSLGTRQADGYWPGEVKIVRWNARASHQADYYGNIYDQGIYR</sequence>
<feature type="compositionally biased region" description="Polar residues" evidence="1">
    <location>
        <begin position="659"/>
        <end position="683"/>
    </location>
</feature>